<dbReference type="EMBL" id="CP097901">
    <property type="protein sequence ID" value="WKC72239.1"/>
    <property type="molecule type" value="Genomic_DNA"/>
</dbReference>
<evidence type="ECO:0008006" key="3">
    <source>
        <dbReference type="Google" id="ProtNLM"/>
    </source>
</evidence>
<sequence length="66" mass="6724">MRAGVSCGLSRTVCLLACVDGFLRFLPSRAECPSLCVRGFCVYAAKGEVVSPSALCSGPCGALPAV</sequence>
<accession>A0ABY9E223</accession>
<evidence type="ECO:0000313" key="2">
    <source>
        <dbReference type="Proteomes" id="UP001321460"/>
    </source>
</evidence>
<reference evidence="1 2" key="1">
    <citation type="submission" date="2022-05" db="EMBL/GenBank/DDBJ databases">
        <title>Treponema leporis L2 test.</title>
        <authorList>
            <person name="Cejkova D."/>
        </authorList>
    </citation>
    <scope>NUCLEOTIDE SEQUENCE [LARGE SCALE GENOMIC DNA]</scope>
    <source>
        <strain evidence="1 2">L2</strain>
    </source>
</reference>
<name>A0ABY9E223_9SPIR</name>
<dbReference type="Proteomes" id="UP001321460">
    <property type="component" value="Chromosome"/>
</dbReference>
<evidence type="ECO:0000313" key="1">
    <source>
        <dbReference type="EMBL" id="WKC72239.1"/>
    </source>
</evidence>
<keyword evidence="2" id="KW-1185">Reference proteome</keyword>
<gene>
    <name evidence="1" type="ORF">TPLL2_0366a</name>
</gene>
<protein>
    <recommendedName>
        <fullName evidence="3">Secreted protein</fullName>
    </recommendedName>
</protein>
<proteinExistence type="predicted"/>
<organism evidence="1 2">
    <name type="scientific">Treponema paraluiscuniculi</name>
    <dbReference type="NCBI Taxonomy" id="53435"/>
    <lineage>
        <taxon>Bacteria</taxon>
        <taxon>Pseudomonadati</taxon>
        <taxon>Spirochaetota</taxon>
        <taxon>Spirochaetia</taxon>
        <taxon>Spirochaetales</taxon>
        <taxon>Treponemataceae</taxon>
        <taxon>Treponema</taxon>
    </lineage>
</organism>